<dbReference type="InterPro" id="IPR013783">
    <property type="entry name" value="Ig-like_fold"/>
</dbReference>
<dbReference type="EMBL" id="JANEYF010001808">
    <property type="protein sequence ID" value="KAJ8956787.1"/>
    <property type="molecule type" value="Genomic_DNA"/>
</dbReference>
<dbReference type="PANTHER" id="PTHR14131:SF5">
    <property type="entry name" value="ANOSMIN-1"/>
    <property type="match status" value="1"/>
</dbReference>
<sequence length="216" mass="24757">MCLPEIPKDIKVSEGRRKRIVYIEWIKGESSYLDEGGGTILYLIEERHHAGRHFIEKKLSEWTACSRTIKNSQIIRHFVKPGRWYQFRVAAVNENGTKGYSEESSSFSVSISPKPPKAPQNVTVGPLLIRNNTINAELRWSPPASDLPLQRYKVFWSRRLHGAKALDSVLVHQQIVPRVATIHYYKHIGVIWPDAGEWNESRVEAGLDFLFVSSIH</sequence>
<evidence type="ECO:0000259" key="1">
    <source>
        <dbReference type="PROSITE" id="PS50853"/>
    </source>
</evidence>
<evidence type="ECO:0000313" key="3">
    <source>
        <dbReference type="Proteomes" id="UP001162156"/>
    </source>
</evidence>
<dbReference type="InterPro" id="IPR036116">
    <property type="entry name" value="FN3_sf"/>
</dbReference>
<dbReference type="InterPro" id="IPR042447">
    <property type="entry name" value="Anosmin-1"/>
</dbReference>
<comment type="caution">
    <text evidence="2">The sequence shown here is derived from an EMBL/GenBank/DDBJ whole genome shotgun (WGS) entry which is preliminary data.</text>
</comment>
<dbReference type="Gene3D" id="2.60.40.10">
    <property type="entry name" value="Immunoglobulins"/>
    <property type="match status" value="2"/>
</dbReference>
<organism evidence="2 3">
    <name type="scientific">Rhamnusium bicolor</name>
    <dbReference type="NCBI Taxonomy" id="1586634"/>
    <lineage>
        <taxon>Eukaryota</taxon>
        <taxon>Metazoa</taxon>
        <taxon>Ecdysozoa</taxon>
        <taxon>Arthropoda</taxon>
        <taxon>Hexapoda</taxon>
        <taxon>Insecta</taxon>
        <taxon>Pterygota</taxon>
        <taxon>Neoptera</taxon>
        <taxon>Endopterygota</taxon>
        <taxon>Coleoptera</taxon>
        <taxon>Polyphaga</taxon>
        <taxon>Cucujiformia</taxon>
        <taxon>Chrysomeloidea</taxon>
        <taxon>Cerambycidae</taxon>
        <taxon>Lepturinae</taxon>
        <taxon>Rhagiini</taxon>
        <taxon>Rhamnusium</taxon>
    </lineage>
</organism>
<accession>A0AAV8YYY5</accession>
<reference evidence="2" key="1">
    <citation type="journal article" date="2023" name="Insect Mol. Biol.">
        <title>Genome sequencing provides insights into the evolution of gene families encoding plant cell wall-degrading enzymes in longhorned beetles.</title>
        <authorList>
            <person name="Shin N.R."/>
            <person name="Okamura Y."/>
            <person name="Kirsch R."/>
            <person name="Pauchet Y."/>
        </authorList>
    </citation>
    <scope>NUCLEOTIDE SEQUENCE</scope>
    <source>
        <strain evidence="2">RBIC_L_NR</strain>
    </source>
</reference>
<gene>
    <name evidence="2" type="ORF">NQ314_006663</name>
</gene>
<dbReference type="Proteomes" id="UP001162156">
    <property type="component" value="Unassembled WGS sequence"/>
</dbReference>
<dbReference type="PROSITE" id="PS50853">
    <property type="entry name" value="FN3"/>
    <property type="match status" value="1"/>
</dbReference>
<protein>
    <recommendedName>
        <fullName evidence="1">Fibronectin type-III domain-containing protein</fullName>
    </recommendedName>
</protein>
<evidence type="ECO:0000313" key="2">
    <source>
        <dbReference type="EMBL" id="KAJ8956787.1"/>
    </source>
</evidence>
<dbReference type="CDD" id="cd00063">
    <property type="entry name" value="FN3"/>
    <property type="match status" value="1"/>
</dbReference>
<dbReference type="SUPFAM" id="SSF49265">
    <property type="entry name" value="Fibronectin type III"/>
    <property type="match status" value="1"/>
</dbReference>
<proteinExistence type="predicted"/>
<dbReference type="GO" id="GO:0009986">
    <property type="term" value="C:cell surface"/>
    <property type="evidence" value="ECO:0007669"/>
    <property type="project" value="TreeGrafter"/>
</dbReference>
<dbReference type="InterPro" id="IPR003961">
    <property type="entry name" value="FN3_dom"/>
</dbReference>
<dbReference type="PANTHER" id="PTHR14131">
    <property type="entry name" value="ANOSMIN"/>
    <property type="match status" value="1"/>
</dbReference>
<keyword evidence="3" id="KW-1185">Reference proteome</keyword>
<name>A0AAV8YYY5_9CUCU</name>
<feature type="domain" description="Fibronectin type-III" evidence="1">
    <location>
        <begin position="6"/>
        <end position="115"/>
    </location>
</feature>
<dbReference type="GO" id="GO:0030182">
    <property type="term" value="P:neuron differentiation"/>
    <property type="evidence" value="ECO:0007669"/>
    <property type="project" value="TreeGrafter"/>
</dbReference>
<dbReference type="AlphaFoldDB" id="A0AAV8YYY5"/>